<evidence type="ECO:0000313" key="11">
    <source>
        <dbReference type="EMBL" id="QOI72760.1"/>
    </source>
</evidence>
<keyword evidence="7 9" id="KW-0472">Membrane</keyword>
<reference evidence="11" key="1">
    <citation type="journal article" date="2019" name="Int. J. Mol. Sci.">
        <title>Mitochondrial Genomes of Two Thaparocleidus Species (Platyhelminthes: Monogenea) Reveal the First rRNA Gene Rearrangement among the Neodermata.</title>
        <authorList>
            <person name="Zhang D."/>
            <person name="Zou H."/>
            <person name="Jakovlic I."/>
            <person name="Wu S.G."/>
            <person name="Li M."/>
            <person name="Zhang J."/>
            <person name="Chen R."/>
            <person name="Li W.X."/>
            <person name="Wang G.T."/>
        </authorList>
    </citation>
    <scope>NUCLEOTIDE SEQUENCE</scope>
</reference>
<dbReference type="GO" id="GO:0004129">
    <property type="term" value="F:cytochrome-c oxidase activity"/>
    <property type="evidence" value="ECO:0007669"/>
    <property type="project" value="InterPro"/>
</dbReference>
<evidence type="ECO:0000259" key="10">
    <source>
        <dbReference type="PROSITE" id="PS50253"/>
    </source>
</evidence>
<comment type="subcellular location">
    <subcellularLocation>
        <location evidence="1">Membrane</location>
        <topology evidence="1">Multi-pass membrane protein</topology>
    </subcellularLocation>
</comment>
<evidence type="ECO:0000256" key="8">
    <source>
        <dbReference type="RuleBase" id="RU003375"/>
    </source>
</evidence>
<sequence length="217" mass="25324">MSWLPIYNAFGVFLFIVSVFLWNLEGLKIFCGIALISIIFLWIESLDINLRYLDSFWMFILSEVMIFVSLITSCLWFNEIDSECLSDHLDIPFMGCFVLIGSSITATAYHHYSNDSSNIVSFYLFFTILLGLSFVYLQFEEFSECLYFIDSSAYYASCFCTVGLHFTHVVIGIILLLVLLLFFSKSVLSTYYCNLVIWYWHFVDYVWLAVYTVVYLC</sequence>
<organism evidence="11">
    <name type="scientific">Thaparocleidus varicus</name>
    <dbReference type="NCBI Taxonomy" id="341076"/>
    <lineage>
        <taxon>Eukaryota</taxon>
        <taxon>Metazoa</taxon>
        <taxon>Spiralia</taxon>
        <taxon>Lophotrochozoa</taxon>
        <taxon>Platyhelminthes</taxon>
        <taxon>Monogenea</taxon>
        <taxon>Monopisthocotylea</taxon>
        <taxon>Dactylogyridea</taxon>
        <taxon>Ancylodiscoididae</taxon>
        <taxon>Thaparocleidus</taxon>
    </lineage>
</organism>
<name>A0A7L8ZRP9_9PLAT</name>
<feature type="transmembrane region" description="Helical" evidence="9">
    <location>
        <begin position="6"/>
        <end position="22"/>
    </location>
</feature>
<feature type="transmembrane region" description="Helical" evidence="9">
    <location>
        <begin position="29"/>
        <end position="50"/>
    </location>
</feature>
<evidence type="ECO:0000256" key="6">
    <source>
        <dbReference type="ARBA" id="ARBA00022989"/>
    </source>
</evidence>
<dbReference type="PROSITE" id="PS50253">
    <property type="entry name" value="COX3"/>
    <property type="match status" value="1"/>
</dbReference>
<evidence type="ECO:0000256" key="4">
    <source>
        <dbReference type="ARBA" id="ARBA00022692"/>
    </source>
</evidence>
<dbReference type="InterPro" id="IPR013833">
    <property type="entry name" value="Cyt_c_oxidase_su3_a-hlx"/>
</dbReference>
<dbReference type="RefSeq" id="YP_010015763.1">
    <property type="nucleotide sequence ID" value="NC_053547.1"/>
</dbReference>
<gene>
    <name evidence="11" type="primary">cox3</name>
</gene>
<evidence type="ECO:0000256" key="5">
    <source>
        <dbReference type="ARBA" id="ARBA00022967"/>
    </source>
</evidence>
<dbReference type="CDD" id="cd00386">
    <property type="entry name" value="Heme_Cu_Oxidase_III_like"/>
    <property type="match status" value="1"/>
</dbReference>
<dbReference type="InterPro" id="IPR035973">
    <property type="entry name" value="Cyt_c_oxidase_su3-like_sf"/>
</dbReference>
<keyword evidence="6 9" id="KW-1133">Transmembrane helix</keyword>
<dbReference type="InterPro" id="IPR024791">
    <property type="entry name" value="Cyt_c/ubiquinol_Oxase_su3"/>
</dbReference>
<dbReference type="PANTHER" id="PTHR11403">
    <property type="entry name" value="CYTOCHROME C OXIDASE SUBUNIT III"/>
    <property type="match status" value="1"/>
</dbReference>
<evidence type="ECO:0000256" key="9">
    <source>
        <dbReference type="SAM" id="Phobius"/>
    </source>
</evidence>
<comment type="function">
    <text evidence="8">Component of the cytochrome c oxidase, the last enzyme in the mitochondrial electron transport chain which drives oxidative phosphorylation. The respiratory chain contains 3 multisubunit complexes succinate dehydrogenase (complex II, CII), ubiquinol-cytochrome c oxidoreductase (cytochrome b-c1 complex, complex III, CIII) and cytochrome c oxidase (complex IV, CIV), that cooperate to transfer electrons derived from NADH and succinate to molecular oxygen, creating an electrochemical gradient over the inner membrane that drives transmembrane transport and the ATP synthase. Cytochrome c oxidase is the component of the respiratory chain that catalyzes the reduction of oxygen to water. Electrons originating from reduced cytochrome c in the intermembrane space (IMS) are transferred via the dinuclear copper A center (CU(A)) of subunit 2 and heme A of subunit 1 to the active site in subunit 1, a binuclear center (BNC) formed by heme A3 and copper B (CU(B)). The BNC reduces molecular oxygen to 2 water molecules using 4 electrons from cytochrome c in the IMS and 4 protons from the mitochondrial matrix.</text>
</comment>
<comment type="similarity">
    <text evidence="2 8">Belongs to the cytochrome c oxidase subunit 3 family.</text>
</comment>
<keyword evidence="4 8" id="KW-0812">Transmembrane</keyword>
<evidence type="ECO:0000256" key="2">
    <source>
        <dbReference type="ARBA" id="ARBA00010581"/>
    </source>
</evidence>
<feature type="domain" description="Heme-copper oxidase subunit III family profile" evidence="10">
    <location>
        <begin position="1"/>
        <end position="217"/>
    </location>
</feature>
<dbReference type="EMBL" id="MN151339">
    <property type="protein sequence ID" value="QOI72760.1"/>
    <property type="molecule type" value="Genomic_DNA"/>
</dbReference>
<feature type="transmembrane region" description="Helical" evidence="9">
    <location>
        <begin position="195"/>
        <end position="216"/>
    </location>
</feature>
<dbReference type="Pfam" id="PF00510">
    <property type="entry name" value="COX3"/>
    <property type="match status" value="1"/>
</dbReference>
<protein>
    <recommendedName>
        <fullName evidence="3 8">Cytochrome c oxidase subunit 3</fullName>
    </recommendedName>
</protein>
<proteinExistence type="inferred from homology"/>
<feature type="transmembrane region" description="Helical" evidence="9">
    <location>
        <begin position="89"/>
        <end position="112"/>
    </location>
</feature>
<dbReference type="InterPro" id="IPR000298">
    <property type="entry name" value="Cyt_c_oxidase-like_su3"/>
</dbReference>
<geneLocation type="mitochondrion" evidence="11"/>
<keyword evidence="8 11" id="KW-0496">Mitochondrion</keyword>
<accession>A0A7L8ZRP9</accession>
<dbReference type="Gene3D" id="1.20.120.80">
    <property type="entry name" value="Cytochrome c oxidase, subunit III, four-helix bundle"/>
    <property type="match status" value="1"/>
</dbReference>
<dbReference type="GO" id="GO:0019646">
    <property type="term" value="P:aerobic electron transport chain"/>
    <property type="evidence" value="ECO:0007669"/>
    <property type="project" value="InterPro"/>
</dbReference>
<evidence type="ECO:0000256" key="3">
    <source>
        <dbReference type="ARBA" id="ARBA00015944"/>
    </source>
</evidence>
<dbReference type="SUPFAM" id="SSF81452">
    <property type="entry name" value="Cytochrome c oxidase subunit III-like"/>
    <property type="match status" value="1"/>
</dbReference>
<dbReference type="GO" id="GO:0016020">
    <property type="term" value="C:membrane"/>
    <property type="evidence" value="ECO:0007669"/>
    <property type="project" value="UniProtKB-SubCell"/>
</dbReference>
<keyword evidence="5" id="KW-1278">Translocase</keyword>
<evidence type="ECO:0000256" key="7">
    <source>
        <dbReference type="ARBA" id="ARBA00023136"/>
    </source>
</evidence>
<dbReference type="GeneID" id="63349696"/>
<feature type="transmembrane region" description="Helical" evidence="9">
    <location>
        <begin position="118"/>
        <end position="137"/>
    </location>
</feature>
<dbReference type="AlphaFoldDB" id="A0A7L8ZRP9"/>
<feature type="transmembrane region" description="Helical" evidence="9">
    <location>
        <begin position="56"/>
        <end position="77"/>
    </location>
</feature>
<evidence type="ECO:0000256" key="1">
    <source>
        <dbReference type="ARBA" id="ARBA00004141"/>
    </source>
</evidence>
<feature type="transmembrane region" description="Helical" evidence="9">
    <location>
        <begin position="158"/>
        <end position="183"/>
    </location>
</feature>
<dbReference type="PANTHER" id="PTHR11403:SF7">
    <property type="entry name" value="CYTOCHROME C OXIDASE SUBUNIT 3"/>
    <property type="match status" value="1"/>
</dbReference>